<dbReference type="OrthoDB" id="8118055at2759"/>
<evidence type="ECO:0000256" key="13">
    <source>
        <dbReference type="PIRSR" id="PIRSR601382-3"/>
    </source>
</evidence>
<dbReference type="PRINTS" id="PR00747">
    <property type="entry name" value="GLYHDRLASE47"/>
</dbReference>
<evidence type="ECO:0000256" key="16">
    <source>
        <dbReference type="SAM" id="SignalP"/>
    </source>
</evidence>
<dbReference type="InterPro" id="IPR036026">
    <property type="entry name" value="Seven-hairpin_glycosidases"/>
</dbReference>
<feature type="active site" description="Proton donor" evidence="11">
    <location>
        <position position="376"/>
    </location>
</feature>
<dbReference type="PANTHER" id="PTHR11742">
    <property type="entry name" value="MANNOSYL-OLIGOSACCHARIDE ALPHA-1,2-MANNOSIDASE-RELATED"/>
    <property type="match status" value="1"/>
</dbReference>
<evidence type="ECO:0000256" key="1">
    <source>
        <dbReference type="ARBA" id="ARBA00001913"/>
    </source>
</evidence>
<dbReference type="Gene3D" id="1.50.10.10">
    <property type="match status" value="1"/>
</dbReference>
<comment type="catalytic activity">
    <reaction evidence="10">
        <text>N(4)-(alpha-D-Man-(1-&gt;2)-alpha-D-Man-(1-&gt;2)-alpha-D-Man-(1-&gt;3)-[alpha-D-Man-(1-&gt;2)-alpha-D-Man-(1-&gt;3)-[alpha-D-Man-(1-&gt;2)-alpha-D-Man-(1-&gt;6)]-alpha-D-Man-(1-&gt;6)]-beta-D-Man-(1-&gt;4)-beta-D-GlcNAc-(1-&gt;4)-beta-D-GlcNAc)-L-asparaginyl-[protein] (N-glucan mannose isomer 9A1,2,3B1,2,3) + 4 H2O = N(4)-(alpha-D-Man-(1-&gt;3)-[alpha-D-Man-(1-&gt;3)-[alpha-D-Man-(1-&gt;6)]-alpha-D-Man-(1-&gt;6)]-beta-D-Man-(1-&gt;4)-beta-D-GlcNAc-(1-&gt;4)-beta-D-GlcNAc)-L-asparaginyl-[protein] (N-glucan mannose isomer 5A1,2) + 4 beta-D-mannose</text>
        <dbReference type="Rhea" id="RHEA:56008"/>
        <dbReference type="Rhea" id="RHEA-COMP:14356"/>
        <dbReference type="Rhea" id="RHEA-COMP:14367"/>
        <dbReference type="ChEBI" id="CHEBI:15377"/>
        <dbReference type="ChEBI" id="CHEBI:28563"/>
        <dbReference type="ChEBI" id="CHEBI:59087"/>
        <dbReference type="ChEBI" id="CHEBI:139493"/>
        <dbReference type="EC" id="3.2.1.113"/>
    </reaction>
</comment>
<evidence type="ECO:0000256" key="14">
    <source>
        <dbReference type="RuleBase" id="RU361193"/>
    </source>
</evidence>
<sequence>MKLYRLVPIPFLLFSTTYAGLVQPPNLVVPPAYAAVKAEVVDIFLHSYLSYKEYAWSHDNLAPLSRSFNEGRNGWGATIVDAMGTMKIMGLETLLEEAIDYSSKIDFSDSKTPDRVSIFETTIRYLGGLLSTYELTDQKYPALLEQARKLTDKMAYGWVGENNVPYGFVNFTNNEPQVTVTNIAEAGTLTLEWETLSKHTGNKTYEDLVLRSVRHIASLEAPLPALAPVWIDPTTGTFSGGYITWGGGGDSYFEYLIKHARLSNTDDNLYADTWLTAIDSSIQHLLKTSTVGNHTYLADYDSDQRLRFTSSHLACFHGGNFLYGAYGHILDIFKTHPALISGGRLLDNQTIIDVGLRLVDGCWNTYASTVTGIGPESFGFITEEGSYTGPSDTISDEQLEFYNKTGFYPRSTAYIHRPEVLESNFYAWRVTGDTKYLDRAMSAVRSFDKYLRIPSGFPGVWNVNQPGGGLIDDTESFWFAETLKYLYLTFDDPSHISLDEWVFNTEAQPFKAPPPKPGYGSGIIRQPTGTFKLKEGPPGPAYSDSPGARIANIPNRIRD</sequence>
<keyword evidence="8 14" id="KW-0326">Glycosidase</keyword>
<dbReference type="GO" id="GO:0005509">
    <property type="term" value="F:calcium ion binding"/>
    <property type="evidence" value="ECO:0007669"/>
    <property type="project" value="InterPro"/>
</dbReference>
<keyword evidence="12" id="KW-0106">Calcium</keyword>
<comment type="caution">
    <text evidence="17">The sequence shown here is derived from an EMBL/GenBank/DDBJ whole genome shotgun (WGS) entry which is preliminary data.</text>
</comment>
<comment type="cofactor">
    <cofactor evidence="1 12">
        <name>Ca(2+)</name>
        <dbReference type="ChEBI" id="CHEBI:29108"/>
    </cofactor>
</comment>
<dbReference type="GO" id="GO:0036503">
    <property type="term" value="P:ERAD pathway"/>
    <property type="evidence" value="ECO:0007669"/>
    <property type="project" value="UniProtKB-ARBA"/>
</dbReference>
<evidence type="ECO:0000256" key="10">
    <source>
        <dbReference type="ARBA" id="ARBA00048605"/>
    </source>
</evidence>
<dbReference type="InterPro" id="IPR012341">
    <property type="entry name" value="6hp_glycosidase-like_sf"/>
</dbReference>
<evidence type="ECO:0000313" key="18">
    <source>
        <dbReference type="Proteomes" id="UP001140091"/>
    </source>
</evidence>
<keyword evidence="4 16" id="KW-0732">Signal</keyword>
<evidence type="ECO:0000256" key="3">
    <source>
        <dbReference type="ARBA" id="ARBA00007658"/>
    </source>
</evidence>
<feature type="active site" description="Proton donor" evidence="11">
    <location>
        <position position="120"/>
    </location>
</feature>
<feature type="region of interest" description="Disordered" evidence="15">
    <location>
        <begin position="514"/>
        <end position="559"/>
    </location>
</feature>
<evidence type="ECO:0000256" key="15">
    <source>
        <dbReference type="SAM" id="MobiDB-lite"/>
    </source>
</evidence>
<comment type="similarity">
    <text evidence="3 14">Belongs to the glycosyl hydrolase 47 family.</text>
</comment>
<evidence type="ECO:0000256" key="5">
    <source>
        <dbReference type="ARBA" id="ARBA00022801"/>
    </source>
</evidence>
<comment type="catalytic activity">
    <reaction evidence="9">
        <text>N(4)-(alpha-D-Man-(1-&gt;2)-alpha-D-Man-(1-&gt;2)-alpha-D-Man-(1-&gt;3)-[alpha-D-Man-(1-&gt;3)-[alpha-D-Man-(1-&gt;2)-alpha-D-Man-(1-&gt;6)]-alpha-D-Man-(1-&gt;6)]-beta-D-Man-(1-&gt;4)-beta-D-GlcNAc-(1-&gt;4)-beta-D-GlcNAc)-L-asparaginyl-[protein] (N-glucan mannose isomer 8A1,2,3B1,3) + 3 H2O = N(4)-(alpha-D-Man-(1-&gt;3)-[alpha-D-Man-(1-&gt;3)-[alpha-D-Man-(1-&gt;6)]-alpha-D-Man-(1-&gt;6)]-beta-D-Man-(1-&gt;4)-beta-D-GlcNAc-(1-&gt;4)-beta-D-GlcNAc)-L-asparaginyl-[protein] (N-glucan mannose isomer 5A1,2) + 3 beta-D-mannose</text>
        <dbReference type="Rhea" id="RHEA:56028"/>
        <dbReference type="Rhea" id="RHEA-COMP:14358"/>
        <dbReference type="Rhea" id="RHEA-COMP:14367"/>
        <dbReference type="ChEBI" id="CHEBI:15377"/>
        <dbReference type="ChEBI" id="CHEBI:28563"/>
        <dbReference type="ChEBI" id="CHEBI:59087"/>
        <dbReference type="ChEBI" id="CHEBI:60628"/>
        <dbReference type="EC" id="3.2.1.113"/>
    </reaction>
</comment>
<dbReference type="EMBL" id="JANBPK010000828">
    <property type="protein sequence ID" value="KAJ2930598.1"/>
    <property type="molecule type" value="Genomic_DNA"/>
</dbReference>
<dbReference type="PANTHER" id="PTHR11742:SF101">
    <property type="entry name" value="MANNOSYL-OLIGOSACCHARIDE ALPHA-1,2-MANNOSIDASE 1B"/>
    <property type="match status" value="1"/>
</dbReference>
<feature type="signal peptide" evidence="16">
    <location>
        <begin position="1"/>
        <end position="19"/>
    </location>
</feature>
<dbReference type="AlphaFoldDB" id="A0A9W8JCG6"/>
<dbReference type="Pfam" id="PF01532">
    <property type="entry name" value="Glyco_hydro_47"/>
    <property type="match status" value="1"/>
</dbReference>
<reference evidence="17" key="1">
    <citation type="submission" date="2022-06" db="EMBL/GenBank/DDBJ databases">
        <title>Genome Sequence of Candolleomyces eurysporus.</title>
        <authorList>
            <person name="Buettner E."/>
        </authorList>
    </citation>
    <scope>NUCLEOTIDE SEQUENCE</scope>
    <source>
        <strain evidence="17">VTCC 930004</strain>
    </source>
</reference>
<keyword evidence="5 14" id="KW-0378">Hydrolase</keyword>
<dbReference type="GO" id="GO:0005783">
    <property type="term" value="C:endoplasmic reticulum"/>
    <property type="evidence" value="ECO:0007669"/>
    <property type="project" value="TreeGrafter"/>
</dbReference>
<organism evidence="17 18">
    <name type="scientific">Candolleomyces eurysporus</name>
    <dbReference type="NCBI Taxonomy" id="2828524"/>
    <lineage>
        <taxon>Eukaryota</taxon>
        <taxon>Fungi</taxon>
        <taxon>Dikarya</taxon>
        <taxon>Basidiomycota</taxon>
        <taxon>Agaricomycotina</taxon>
        <taxon>Agaricomycetes</taxon>
        <taxon>Agaricomycetidae</taxon>
        <taxon>Agaricales</taxon>
        <taxon>Agaricineae</taxon>
        <taxon>Psathyrellaceae</taxon>
        <taxon>Candolleomyces</taxon>
    </lineage>
</organism>
<evidence type="ECO:0000256" key="6">
    <source>
        <dbReference type="ARBA" id="ARBA00023157"/>
    </source>
</evidence>
<gene>
    <name evidence="17" type="ORF">H1R20_g6478</name>
</gene>
<dbReference type="InterPro" id="IPR001382">
    <property type="entry name" value="Glyco_hydro_47"/>
</dbReference>
<comment type="pathway">
    <text evidence="2">Protein modification; protein glycosylation.</text>
</comment>
<evidence type="ECO:0000256" key="8">
    <source>
        <dbReference type="ARBA" id="ARBA00023295"/>
    </source>
</evidence>
<dbReference type="GO" id="GO:0016020">
    <property type="term" value="C:membrane"/>
    <property type="evidence" value="ECO:0007669"/>
    <property type="project" value="InterPro"/>
</dbReference>
<evidence type="ECO:0000256" key="4">
    <source>
        <dbReference type="ARBA" id="ARBA00022729"/>
    </source>
</evidence>
<evidence type="ECO:0000256" key="9">
    <source>
        <dbReference type="ARBA" id="ARBA00047669"/>
    </source>
</evidence>
<feature type="active site" evidence="11">
    <location>
        <position position="419"/>
    </location>
</feature>
<feature type="chain" id="PRO_5040758102" description="alpha-1,2-Mannosidase" evidence="16">
    <location>
        <begin position="20"/>
        <end position="559"/>
    </location>
</feature>
<dbReference type="EC" id="3.2.1.-" evidence="14"/>
<name>A0A9W8JCG6_9AGAR</name>
<evidence type="ECO:0000256" key="2">
    <source>
        <dbReference type="ARBA" id="ARBA00004922"/>
    </source>
</evidence>
<feature type="binding site" evidence="12">
    <location>
        <position position="505"/>
    </location>
    <ligand>
        <name>Ca(2+)</name>
        <dbReference type="ChEBI" id="CHEBI:29108"/>
    </ligand>
</feature>
<feature type="active site" evidence="11">
    <location>
        <position position="250"/>
    </location>
</feature>
<keyword evidence="7" id="KW-0325">Glycoprotein</keyword>
<evidence type="ECO:0000313" key="17">
    <source>
        <dbReference type="EMBL" id="KAJ2930598.1"/>
    </source>
</evidence>
<evidence type="ECO:0000256" key="11">
    <source>
        <dbReference type="PIRSR" id="PIRSR601382-1"/>
    </source>
</evidence>
<dbReference type="Proteomes" id="UP001140091">
    <property type="component" value="Unassembled WGS sequence"/>
</dbReference>
<evidence type="ECO:0000256" key="7">
    <source>
        <dbReference type="ARBA" id="ARBA00023180"/>
    </source>
</evidence>
<accession>A0A9W8JCG6</accession>
<keyword evidence="18" id="KW-1185">Reference proteome</keyword>
<proteinExistence type="inferred from homology"/>
<dbReference type="GO" id="GO:0004571">
    <property type="term" value="F:mannosyl-oligosaccharide 1,2-alpha-mannosidase activity"/>
    <property type="evidence" value="ECO:0007669"/>
    <property type="project" value="UniProtKB-EC"/>
</dbReference>
<dbReference type="GO" id="GO:0005975">
    <property type="term" value="P:carbohydrate metabolic process"/>
    <property type="evidence" value="ECO:0007669"/>
    <property type="project" value="InterPro"/>
</dbReference>
<evidence type="ECO:0000256" key="12">
    <source>
        <dbReference type="PIRSR" id="PIRSR601382-2"/>
    </source>
</evidence>
<dbReference type="InterPro" id="IPR050749">
    <property type="entry name" value="Glycosyl_Hydrolase_47"/>
</dbReference>
<protein>
    <recommendedName>
        <fullName evidence="14">alpha-1,2-Mannosidase</fullName>
        <ecNumber evidence="14">3.2.1.-</ecNumber>
    </recommendedName>
</protein>
<dbReference type="SUPFAM" id="SSF48225">
    <property type="entry name" value="Seven-hairpin glycosidases"/>
    <property type="match status" value="1"/>
</dbReference>
<feature type="disulfide bond" evidence="13">
    <location>
        <begin position="315"/>
        <end position="362"/>
    </location>
</feature>
<feature type="non-terminal residue" evidence="17">
    <location>
        <position position="1"/>
    </location>
</feature>
<keyword evidence="12" id="KW-0479">Metal-binding</keyword>
<keyword evidence="6 13" id="KW-1015">Disulfide bond</keyword>